<feature type="active site" description="O-(5'-phospho-DNA)-serine intermediate" evidence="4 5">
    <location>
        <position position="17"/>
    </location>
</feature>
<dbReference type="SMART" id="SM00857">
    <property type="entry name" value="Resolvase"/>
    <property type="match status" value="1"/>
</dbReference>
<feature type="region of interest" description="Disordered" evidence="6">
    <location>
        <begin position="146"/>
        <end position="167"/>
    </location>
</feature>
<evidence type="ECO:0000256" key="2">
    <source>
        <dbReference type="ARBA" id="ARBA00023125"/>
    </source>
</evidence>
<feature type="compositionally biased region" description="Basic and acidic residues" evidence="6">
    <location>
        <begin position="146"/>
        <end position="163"/>
    </location>
</feature>
<evidence type="ECO:0000256" key="6">
    <source>
        <dbReference type="SAM" id="MobiDB-lite"/>
    </source>
</evidence>
<dbReference type="PANTHER" id="PTHR30461:SF25">
    <property type="entry name" value="RESOLVASE-RELATED"/>
    <property type="match status" value="1"/>
</dbReference>
<dbReference type="InterPro" id="IPR036162">
    <property type="entry name" value="Resolvase-like_N_sf"/>
</dbReference>
<dbReference type="Pfam" id="PF00239">
    <property type="entry name" value="Resolvase"/>
    <property type="match status" value="1"/>
</dbReference>
<feature type="domain" description="Resolvase/invertase-type recombinase catalytic" evidence="7">
    <location>
        <begin position="9"/>
        <end position="161"/>
    </location>
</feature>
<accession>A0A5U1I8C9</accession>
<dbReference type="PROSITE" id="PS51736">
    <property type="entry name" value="RECOMBINASES_3"/>
    <property type="match status" value="1"/>
</dbReference>
<evidence type="ECO:0000256" key="1">
    <source>
        <dbReference type="ARBA" id="ARBA00022908"/>
    </source>
</evidence>
<dbReference type="InterPro" id="IPR006119">
    <property type="entry name" value="Resolv_N"/>
</dbReference>
<sequence length="322" mass="37330">MTSNAPTSFVRAYLRASTAEQDASRALETIEAFARERGLIICSYYIENESGSRLDRPELFRLLRDCQQNDILLVEDVDRLSRLTGEDWNKLKKMIRQKDIRVMAVNVPTTWINSGMSEFDSRLFAAINDMLLDMLAAVARRDYEQRRERQKQGIEKARKDGKYKGRKPNQARYDAINRLIESGSSWSQVQKVLGCSRGTISKAVRQSKLCRQPPAPEPGMRLSAILWVPVANGSKFTRGKKKVKEEIAWLIEADFDGEVLENNEYRLFFTYEDEEDLKEQIDDLFREINMFADMRNCVVDDMTLTNERTGKSWNEYDGGWYE</sequence>
<dbReference type="AlphaFoldDB" id="A0A5U1I8C9"/>
<dbReference type="GO" id="GO:0003677">
    <property type="term" value="F:DNA binding"/>
    <property type="evidence" value="ECO:0007669"/>
    <property type="project" value="UniProtKB-KW"/>
</dbReference>
<reference evidence="8" key="1">
    <citation type="submission" date="2018-08" db="EMBL/GenBank/DDBJ databases">
        <authorList>
            <consortium name="PulseNet: The National Subtyping Network for Foodborne Disease Surveillance"/>
            <person name="Tarr C.L."/>
            <person name="Trees E."/>
            <person name="Katz L.S."/>
            <person name="Carleton-Romer H.A."/>
            <person name="Stroika S."/>
            <person name="Kucerova Z."/>
            <person name="Roache K.F."/>
            <person name="Sabol A.L."/>
            <person name="Besser J."/>
            <person name="Gerner-Smidt P."/>
        </authorList>
    </citation>
    <scope>NUCLEOTIDE SEQUENCE</scope>
    <source>
        <strain evidence="8">PNUSAS049383</strain>
    </source>
</reference>
<dbReference type="PROSITE" id="PS00397">
    <property type="entry name" value="RECOMBINASES_1"/>
    <property type="match status" value="1"/>
</dbReference>
<name>A0A5U1I8C9_SALER</name>
<comment type="caution">
    <text evidence="8">The sequence shown here is derived from an EMBL/GenBank/DDBJ whole genome shotgun (WGS) entry which is preliminary data.</text>
</comment>
<dbReference type="InterPro" id="IPR006118">
    <property type="entry name" value="Recombinase_CS"/>
</dbReference>
<dbReference type="GO" id="GO:0015074">
    <property type="term" value="P:DNA integration"/>
    <property type="evidence" value="ECO:0007669"/>
    <property type="project" value="UniProtKB-KW"/>
</dbReference>
<dbReference type="InterPro" id="IPR050639">
    <property type="entry name" value="SSR_resolvase"/>
</dbReference>
<keyword evidence="2" id="KW-0238">DNA-binding</keyword>
<dbReference type="EMBL" id="AAGJJO010000018">
    <property type="protein sequence ID" value="EBO7105303.1"/>
    <property type="molecule type" value="Genomic_DNA"/>
</dbReference>
<keyword evidence="1" id="KW-0229">DNA integration</keyword>
<evidence type="ECO:0000256" key="3">
    <source>
        <dbReference type="ARBA" id="ARBA00023172"/>
    </source>
</evidence>
<dbReference type="CDD" id="cd03767">
    <property type="entry name" value="SR_Res_par"/>
    <property type="match status" value="1"/>
</dbReference>
<dbReference type="Gene3D" id="3.40.50.1390">
    <property type="entry name" value="Resolvase, N-terminal catalytic domain"/>
    <property type="match status" value="1"/>
</dbReference>
<gene>
    <name evidence="8" type="ORF">DY555_23315</name>
</gene>
<organism evidence="8">
    <name type="scientific">Salmonella enterica</name>
    <name type="common">Salmonella choleraesuis</name>
    <dbReference type="NCBI Taxonomy" id="28901"/>
    <lineage>
        <taxon>Bacteria</taxon>
        <taxon>Pseudomonadati</taxon>
        <taxon>Pseudomonadota</taxon>
        <taxon>Gammaproteobacteria</taxon>
        <taxon>Enterobacterales</taxon>
        <taxon>Enterobacteriaceae</taxon>
        <taxon>Salmonella</taxon>
    </lineage>
</organism>
<dbReference type="PANTHER" id="PTHR30461">
    <property type="entry name" value="DNA-INVERTASE FROM LAMBDOID PROPHAGE"/>
    <property type="match status" value="1"/>
</dbReference>
<evidence type="ECO:0000256" key="4">
    <source>
        <dbReference type="PIRSR" id="PIRSR606118-50"/>
    </source>
</evidence>
<evidence type="ECO:0000256" key="5">
    <source>
        <dbReference type="PROSITE-ProRule" id="PRU10137"/>
    </source>
</evidence>
<dbReference type="GO" id="GO:0000150">
    <property type="term" value="F:DNA strand exchange activity"/>
    <property type="evidence" value="ECO:0007669"/>
    <property type="project" value="InterPro"/>
</dbReference>
<proteinExistence type="predicted"/>
<evidence type="ECO:0000259" key="7">
    <source>
        <dbReference type="PROSITE" id="PS51736"/>
    </source>
</evidence>
<evidence type="ECO:0000313" key="8">
    <source>
        <dbReference type="EMBL" id="EBO7105303.1"/>
    </source>
</evidence>
<protein>
    <submittedName>
        <fullName evidence="8">Resolvase</fullName>
    </submittedName>
</protein>
<dbReference type="SUPFAM" id="SSF53041">
    <property type="entry name" value="Resolvase-like"/>
    <property type="match status" value="1"/>
</dbReference>
<keyword evidence="3" id="KW-0233">DNA recombination</keyword>